<evidence type="ECO:0000313" key="2">
    <source>
        <dbReference type="Proteomes" id="UP001157502"/>
    </source>
</evidence>
<organism evidence="1 2">
    <name type="scientific">Dallia pectoralis</name>
    <name type="common">Alaska blackfish</name>
    <dbReference type="NCBI Taxonomy" id="75939"/>
    <lineage>
        <taxon>Eukaryota</taxon>
        <taxon>Metazoa</taxon>
        <taxon>Chordata</taxon>
        <taxon>Craniata</taxon>
        <taxon>Vertebrata</taxon>
        <taxon>Euteleostomi</taxon>
        <taxon>Actinopterygii</taxon>
        <taxon>Neopterygii</taxon>
        <taxon>Teleostei</taxon>
        <taxon>Protacanthopterygii</taxon>
        <taxon>Esociformes</taxon>
        <taxon>Umbridae</taxon>
        <taxon>Dallia</taxon>
    </lineage>
</organism>
<comment type="caution">
    <text evidence="1">The sequence shown here is derived from an EMBL/GenBank/DDBJ whole genome shotgun (WGS) entry which is preliminary data.</text>
</comment>
<protein>
    <submittedName>
        <fullName evidence="1">Uncharacterized protein</fullName>
    </submittedName>
</protein>
<proteinExistence type="predicted"/>
<evidence type="ECO:0000313" key="1">
    <source>
        <dbReference type="EMBL" id="KAJ7989621.1"/>
    </source>
</evidence>
<accession>A0ACC2FE27</accession>
<name>A0ACC2FE27_DALPE</name>
<dbReference type="EMBL" id="CM055756">
    <property type="protein sequence ID" value="KAJ7989621.1"/>
    <property type="molecule type" value="Genomic_DNA"/>
</dbReference>
<sequence length="137" mass="15129">MAVPHETRVNIREEDHPHREGVSGGAVSTRLCLLTTPRSPRPRPWPRPPPWQCLSGCCVPVRSPARSSASRLQQQVTWLDHSGAAGSVRAGGGVAKWEGGLWEWFWGALLVSFYMNSSTPSAVYSLSHTVPSTREKW</sequence>
<gene>
    <name evidence="1" type="ORF">DPEC_G00306430</name>
</gene>
<reference evidence="1" key="1">
    <citation type="submission" date="2021-05" db="EMBL/GenBank/DDBJ databases">
        <authorList>
            <person name="Pan Q."/>
            <person name="Jouanno E."/>
            <person name="Zahm M."/>
            <person name="Klopp C."/>
            <person name="Cabau C."/>
            <person name="Louis A."/>
            <person name="Berthelot C."/>
            <person name="Parey E."/>
            <person name="Roest Crollius H."/>
            <person name="Montfort J."/>
            <person name="Robinson-Rechavi M."/>
            <person name="Bouchez O."/>
            <person name="Lampietro C."/>
            <person name="Lopez Roques C."/>
            <person name="Donnadieu C."/>
            <person name="Postlethwait J."/>
            <person name="Bobe J."/>
            <person name="Dillon D."/>
            <person name="Chandos A."/>
            <person name="von Hippel F."/>
            <person name="Guiguen Y."/>
        </authorList>
    </citation>
    <scope>NUCLEOTIDE SEQUENCE</scope>
    <source>
        <strain evidence="1">YG-Jan2019</strain>
    </source>
</reference>
<dbReference type="Proteomes" id="UP001157502">
    <property type="component" value="Chromosome 29"/>
</dbReference>
<keyword evidence="2" id="KW-1185">Reference proteome</keyword>